<organism evidence="10 11">
    <name type="scientific">Pectinatus cerevisiiphilus</name>
    <dbReference type="NCBI Taxonomy" id="86956"/>
    <lineage>
        <taxon>Bacteria</taxon>
        <taxon>Bacillati</taxon>
        <taxon>Bacillota</taxon>
        <taxon>Negativicutes</taxon>
        <taxon>Selenomonadales</taxon>
        <taxon>Selenomonadaceae</taxon>
        <taxon>Pectinatus</taxon>
    </lineage>
</organism>
<sequence>MEFNKVKVLTSMAMLIAISLVLVAAVTFPVIPAAPYLKYDPADIPILLGTFLFGTPAGLLLTAITAVLQGLLISTDGGPIGILMHFLATGSFVLVAGVIYHRGRTKRAACVALLLGTVTMTVVMVVFNLIFTPLFLGAPMKKIVEMLLPVIIPFNLLKAGINSVLTWIIYKPVSRFVHKV</sequence>
<evidence type="ECO:0000313" key="11">
    <source>
        <dbReference type="Proteomes" id="UP000295188"/>
    </source>
</evidence>
<dbReference type="Proteomes" id="UP000295188">
    <property type="component" value="Unassembled WGS sequence"/>
</dbReference>
<feature type="transmembrane region" description="Helical" evidence="9">
    <location>
        <begin position="147"/>
        <end position="170"/>
    </location>
</feature>
<dbReference type="AlphaFoldDB" id="A0A4R3KFU4"/>
<dbReference type="PIRSF" id="PIRSF037778">
    <property type="entry name" value="UCP037778_transp_RibU"/>
    <property type="match status" value="1"/>
</dbReference>
<evidence type="ECO:0000256" key="7">
    <source>
        <dbReference type="ARBA" id="ARBA00023136"/>
    </source>
</evidence>
<keyword evidence="7 8" id="KW-0472">Membrane</keyword>
<keyword evidence="5 9" id="KW-0812">Transmembrane</keyword>
<evidence type="ECO:0000256" key="9">
    <source>
        <dbReference type="SAM" id="Phobius"/>
    </source>
</evidence>
<dbReference type="Pfam" id="PF12822">
    <property type="entry name" value="ECF_trnsprt"/>
    <property type="match status" value="1"/>
</dbReference>
<comment type="subcellular location">
    <subcellularLocation>
        <location evidence="1">Cell membrane</location>
        <topology evidence="1">Multi-pass membrane protein</topology>
    </subcellularLocation>
</comment>
<protein>
    <recommendedName>
        <fullName evidence="8">Riboflavin transporter</fullName>
    </recommendedName>
</protein>
<dbReference type="InterPro" id="IPR024529">
    <property type="entry name" value="ECF_trnsprt_substrate-spec"/>
</dbReference>
<dbReference type="InterPro" id="IPR025720">
    <property type="entry name" value="RibU"/>
</dbReference>
<evidence type="ECO:0000256" key="1">
    <source>
        <dbReference type="ARBA" id="ARBA00004651"/>
    </source>
</evidence>
<dbReference type="GO" id="GO:0032217">
    <property type="term" value="F:riboflavin transmembrane transporter activity"/>
    <property type="evidence" value="ECO:0007669"/>
    <property type="project" value="UniProtKB-UniRule"/>
</dbReference>
<feature type="transmembrane region" description="Helical" evidence="9">
    <location>
        <begin position="12"/>
        <end position="34"/>
    </location>
</feature>
<comment type="function">
    <text evidence="8">Probably a riboflavin-binding protein that interacts with the energy-coupling factor (ECF) ABC-transporter complex.</text>
</comment>
<evidence type="ECO:0000256" key="4">
    <source>
        <dbReference type="ARBA" id="ARBA00022475"/>
    </source>
</evidence>
<keyword evidence="3 8" id="KW-0813">Transport</keyword>
<dbReference type="EMBL" id="SMAA01000001">
    <property type="protein sequence ID" value="TCS81943.1"/>
    <property type="molecule type" value="Genomic_DNA"/>
</dbReference>
<keyword evidence="11" id="KW-1185">Reference proteome</keyword>
<dbReference type="OrthoDB" id="9809216at2"/>
<feature type="transmembrane region" description="Helical" evidence="9">
    <location>
        <begin position="80"/>
        <end position="100"/>
    </location>
</feature>
<reference evidence="10 11" key="1">
    <citation type="submission" date="2019-03" db="EMBL/GenBank/DDBJ databases">
        <title>Genomic Encyclopedia of Type Strains, Phase IV (KMG-IV): sequencing the most valuable type-strain genomes for metagenomic binning, comparative biology and taxonomic classification.</title>
        <authorList>
            <person name="Goeker M."/>
        </authorList>
    </citation>
    <scope>NUCLEOTIDE SEQUENCE [LARGE SCALE GENOMIC DNA]</scope>
    <source>
        <strain evidence="10 11">DSM 20467</strain>
    </source>
</reference>
<evidence type="ECO:0000256" key="2">
    <source>
        <dbReference type="ARBA" id="ARBA00005540"/>
    </source>
</evidence>
<comment type="similarity">
    <text evidence="2 8">Belongs to the prokaryotic riboflavin transporter (P-RFT) (TC 2.A.87) family.</text>
</comment>
<gene>
    <name evidence="10" type="ORF">EDC37_101114</name>
</gene>
<name>A0A4R3KFU4_9FIRM</name>
<dbReference type="RefSeq" id="WP_132546922.1">
    <property type="nucleotide sequence ID" value="NZ_SMAA01000001.1"/>
</dbReference>
<evidence type="ECO:0000256" key="5">
    <source>
        <dbReference type="ARBA" id="ARBA00022692"/>
    </source>
</evidence>
<proteinExistence type="inferred from homology"/>
<keyword evidence="6 9" id="KW-1133">Transmembrane helix</keyword>
<evidence type="ECO:0000256" key="6">
    <source>
        <dbReference type="ARBA" id="ARBA00022989"/>
    </source>
</evidence>
<evidence type="ECO:0000256" key="8">
    <source>
        <dbReference type="PIRNR" id="PIRNR037778"/>
    </source>
</evidence>
<keyword evidence="4 8" id="KW-1003">Cell membrane</keyword>
<evidence type="ECO:0000313" key="10">
    <source>
        <dbReference type="EMBL" id="TCS81943.1"/>
    </source>
</evidence>
<dbReference type="Gene3D" id="1.10.1760.20">
    <property type="match status" value="1"/>
</dbReference>
<dbReference type="GO" id="GO:0005886">
    <property type="term" value="C:plasma membrane"/>
    <property type="evidence" value="ECO:0007669"/>
    <property type="project" value="UniProtKB-SubCell"/>
</dbReference>
<evidence type="ECO:0000256" key="3">
    <source>
        <dbReference type="ARBA" id="ARBA00022448"/>
    </source>
</evidence>
<dbReference type="PANTHER" id="PTHR38438">
    <property type="entry name" value="RIBOFLAVIN TRANSPORTER RIBU"/>
    <property type="match status" value="1"/>
</dbReference>
<accession>A0A4R3KFU4</accession>
<feature type="transmembrane region" description="Helical" evidence="9">
    <location>
        <begin position="46"/>
        <end position="68"/>
    </location>
</feature>
<feature type="transmembrane region" description="Helical" evidence="9">
    <location>
        <begin position="112"/>
        <end position="135"/>
    </location>
</feature>
<comment type="caution">
    <text evidence="10">The sequence shown here is derived from an EMBL/GenBank/DDBJ whole genome shotgun (WGS) entry which is preliminary data.</text>
</comment>
<dbReference type="PANTHER" id="PTHR38438:SF1">
    <property type="entry name" value="RIBOFLAVIN TRANSPORTER RIBU"/>
    <property type="match status" value="1"/>
</dbReference>